<dbReference type="AlphaFoldDB" id="A0A915CH83"/>
<evidence type="ECO:0000256" key="1">
    <source>
        <dbReference type="ARBA" id="ARBA00022679"/>
    </source>
</evidence>
<evidence type="ECO:0000313" key="7">
    <source>
        <dbReference type="WBParaSite" id="PgR165_g012_t01"/>
    </source>
</evidence>
<dbReference type="GO" id="GO:0031123">
    <property type="term" value="P:RNA 3'-end processing"/>
    <property type="evidence" value="ECO:0007669"/>
    <property type="project" value="TreeGrafter"/>
</dbReference>
<keyword evidence="4" id="KW-0732">Signal</keyword>
<name>A0A915CH83_PARUN</name>
<dbReference type="PANTHER" id="PTHR12271:SF117">
    <property type="entry name" value="PAP-ASSOCIATED DOMAIN-CONTAINING PROTEIN"/>
    <property type="match status" value="1"/>
</dbReference>
<keyword evidence="3" id="KW-0460">Magnesium</keyword>
<keyword evidence="6" id="KW-1185">Reference proteome</keyword>
<evidence type="ECO:0000256" key="3">
    <source>
        <dbReference type="ARBA" id="ARBA00022842"/>
    </source>
</evidence>
<dbReference type="Proteomes" id="UP000887569">
    <property type="component" value="Unplaced"/>
</dbReference>
<proteinExistence type="predicted"/>
<evidence type="ECO:0000256" key="4">
    <source>
        <dbReference type="SAM" id="SignalP"/>
    </source>
</evidence>
<dbReference type="GO" id="GO:0046872">
    <property type="term" value="F:metal ion binding"/>
    <property type="evidence" value="ECO:0007669"/>
    <property type="project" value="UniProtKB-KW"/>
</dbReference>
<protein>
    <submittedName>
        <fullName evidence="7">PAP-associated domain-containing protein</fullName>
    </submittedName>
</protein>
<sequence>MSGTFNSYSLILLVLHFLQCATMPPVLPNLQMLHPEIFNGHCGLDNLELFRNLPPLPACELNRNTVGELLIAFFDYYAKFDFVNKAISINRGCVFNRSDLTTSSRRFKVFIEEPFDHENTARCVTRVESAKYIKQVFIAARNAFLGANAGAPLLRLIDVH</sequence>
<evidence type="ECO:0000259" key="5">
    <source>
        <dbReference type="Pfam" id="PF03828"/>
    </source>
</evidence>
<dbReference type="InterPro" id="IPR002058">
    <property type="entry name" value="PAP_assoc"/>
</dbReference>
<dbReference type="PANTHER" id="PTHR12271">
    <property type="entry name" value="POLY A POLYMERASE CID PAP -RELATED"/>
    <property type="match status" value="1"/>
</dbReference>
<feature type="signal peptide" evidence="4">
    <location>
        <begin position="1"/>
        <end position="22"/>
    </location>
</feature>
<evidence type="ECO:0000313" key="6">
    <source>
        <dbReference type="Proteomes" id="UP000887569"/>
    </source>
</evidence>
<reference evidence="7" key="1">
    <citation type="submission" date="2022-11" db="UniProtKB">
        <authorList>
            <consortium name="WormBaseParasite"/>
        </authorList>
    </citation>
    <scope>IDENTIFICATION</scope>
</reference>
<accession>A0A915CH83</accession>
<dbReference type="GO" id="GO:1990817">
    <property type="term" value="F:poly(A) RNA polymerase activity"/>
    <property type="evidence" value="ECO:0007669"/>
    <property type="project" value="TreeGrafter"/>
</dbReference>
<dbReference type="SUPFAM" id="SSF81631">
    <property type="entry name" value="PAP/OAS1 substrate-binding domain"/>
    <property type="match status" value="1"/>
</dbReference>
<dbReference type="Pfam" id="PF03828">
    <property type="entry name" value="PAP_assoc"/>
    <property type="match status" value="1"/>
</dbReference>
<organism evidence="6 7">
    <name type="scientific">Parascaris univalens</name>
    <name type="common">Nematode worm</name>
    <dbReference type="NCBI Taxonomy" id="6257"/>
    <lineage>
        <taxon>Eukaryota</taxon>
        <taxon>Metazoa</taxon>
        <taxon>Ecdysozoa</taxon>
        <taxon>Nematoda</taxon>
        <taxon>Chromadorea</taxon>
        <taxon>Rhabditida</taxon>
        <taxon>Spirurina</taxon>
        <taxon>Ascaridomorpha</taxon>
        <taxon>Ascaridoidea</taxon>
        <taxon>Ascarididae</taxon>
        <taxon>Parascaris</taxon>
    </lineage>
</organism>
<keyword evidence="2" id="KW-0479">Metal-binding</keyword>
<evidence type="ECO:0000256" key="2">
    <source>
        <dbReference type="ARBA" id="ARBA00022723"/>
    </source>
</evidence>
<dbReference type="WBParaSite" id="PgR165_g012_t01">
    <property type="protein sequence ID" value="PgR165_g012_t01"/>
    <property type="gene ID" value="PgR165_g012"/>
</dbReference>
<feature type="chain" id="PRO_5038079139" evidence="4">
    <location>
        <begin position="23"/>
        <end position="160"/>
    </location>
</feature>
<keyword evidence="1" id="KW-0808">Transferase</keyword>
<dbReference type="Gene3D" id="1.10.1410.10">
    <property type="match status" value="1"/>
</dbReference>
<feature type="domain" description="PAP-associated" evidence="5">
    <location>
        <begin position="66"/>
        <end position="119"/>
    </location>
</feature>